<accession>A0A8J3MAM3</accession>
<evidence type="ECO:0000313" key="3">
    <source>
        <dbReference type="EMBL" id="GHF70939.1"/>
    </source>
</evidence>
<evidence type="ECO:0000256" key="1">
    <source>
        <dbReference type="SAM" id="MobiDB-lite"/>
    </source>
</evidence>
<organism evidence="3 4">
    <name type="scientific">Seohaeicola zhoushanensis</name>
    <dbReference type="NCBI Taxonomy" id="1569283"/>
    <lineage>
        <taxon>Bacteria</taxon>
        <taxon>Pseudomonadati</taxon>
        <taxon>Pseudomonadota</taxon>
        <taxon>Alphaproteobacteria</taxon>
        <taxon>Rhodobacterales</taxon>
        <taxon>Roseobacteraceae</taxon>
        <taxon>Seohaeicola</taxon>
    </lineage>
</organism>
<dbReference type="EMBL" id="BNCJ01000027">
    <property type="protein sequence ID" value="GHF70939.1"/>
    <property type="molecule type" value="Genomic_DNA"/>
</dbReference>
<sequence length="216" mass="24735">MRGAPITYSAAELAWIEARHEMPRRDLFAAFVATFGRSDVTQANLTALCKRRGWLTGRTGRYEPGQTPQNKGKKMPYHPNSAATRFKKGHRGGVAEKKYKPIGTERVTKYGYLERKVNDDMPLQARWRAVHLIHWEERNGPLPKGYALKCLDGDKLNTDPANWEAIPRALLPRLNGRFGRNYDTAPAELKPTIMTITKLEHRARELRQQERKEDAT</sequence>
<name>A0A8J3MAM3_9RHOB</name>
<reference evidence="3" key="1">
    <citation type="journal article" date="2014" name="Int. J. Syst. Evol. Microbiol.">
        <title>Complete genome sequence of Corynebacterium casei LMG S-19264T (=DSM 44701T), isolated from a smear-ripened cheese.</title>
        <authorList>
            <consortium name="US DOE Joint Genome Institute (JGI-PGF)"/>
            <person name="Walter F."/>
            <person name="Albersmeier A."/>
            <person name="Kalinowski J."/>
            <person name="Ruckert C."/>
        </authorList>
    </citation>
    <scope>NUCLEOTIDE SEQUENCE</scope>
    <source>
        <strain evidence="3">KCTC 42650</strain>
    </source>
</reference>
<dbReference type="Proteomes" id="UP000626220">
    <property type="component" value="Unassembled WGS sequence"/>
</dbReference>
<evidence type="ECO:0000259" key="2">
    <source>
        <dbReference type="Pfam" id="PF13392"/>
    </source>
</evidence>
<dbReference type="RefSeq" id="WP_189682609.1">
    <property type="nucleotide sequence ID" value="NZ_BNCJ01000027.1"/>
</dbReference>
<feature type="region of interest" description="Disordered" evidence="1">
    <location>
        <begin position="59"/>
        <end position="78"/>
    </location>
</feature>
<feature type="domain" description="HNH nuclease" evidence="2">
    <location>
        <begin position="128"/>
        <end position="168"/>
    </location>
</feature>
<keyword evidence="4" id="KW-1185">Reference proteome</keyword>
<dbReference type="AlphaFoldDB" id="A0A8J3MAM3"/>
<evidence type="ECO:0000313" key="4">
    <source>
        <dbReference type="Proteomes" id="UP000626220"/>
    </source>
</evidence>
<gene>
    <name evidence="3" type="ORF">GCM10017056_47310</name>
</gene>
<protein>
    <recommendedName>
        <fullName evidence="2">HNH nuclease domain-containing protein</fullName>
    </recommendedName>
</protein>
<dbReference type="InterPro" id="IPR003615">
    <property type="entry name" value="HNH_nuc"/>
</dbReference>
<comment type="caution">
    <text evidence="3">The sequence shown here is derived from an EMBL/GenBank/DDBJ whole genome shotgun (WGS) entry which is preliminary data.</text>
</comment>
<proteinExistence type="predicted"/>
<reference evidence="3" key="2">
    <citation type="submission" date="2020-09" db="EMBL/GenBank/DDBJ databases">
        <authorList>
            <person name="Sun Q."/>
            <person name="Kim S."/>
        </authorList>
    </citation>
    <scope>NUCLEOTIDE SEQUENCE</scope>
    <source>
        <strain evidence="3">KCTC 42650</strain>
    </source>
</reference>
<dbReference type="Pfam" id="PF13392">
    <property type="entry name" value="HNH_3"/>
    <property type="match status" value="1"/>
</dbReference>